<dbReference type="AlphaFoldDB" id="A0A9D1NCW8"/>
<dbReference type="GO" id="GO:0004519">
    <property type="term" value="F:endonuclease activity"/>
    <property type="evidence" value="ECO:0007669"/>
    <property type="project" value="UniProtKB-KW"/>
</dbReference>
<dbReference type="InterPro" id="IPR005135">
    <property type="entry name" value="Endo/exonuclease/phosphatase"/>
</dbReference>
<proteinExistence type="predicted"/>
<organism evidence="3 4">
    <name type="scientific">Candidatus Stercoripulliclostridium merdipullorum</name>
    <dbReference type="NCBI Taxonomy" id="2840952"/>
    <lineage>
        <taxon>Bacteria</taxon>
        <taxon>Bacillati</taxon>
        <taxon>Bacillota</taxon>
        <taxon>Clostridia</taxon>
        <taxon>Eubacteriales</taxon>
        <taxon>Candidatus Stercoripulliclostridium</taxon>
    </lineage>
</organism>
<dbReference type="SUPFAM" id="SSF56219">
    <property type="entry name" value="DNase I-like"/>
    <property type="match status" value="1"/>
</dbReference>
<evidence type="ECO:0000313" key="4">
    <source>
        <dbReference type="Proteomes" id="UP000886891"/>
    </source>
</evidence>
<keyword evidence="1" id="KW-1133">Transmembrane helix</keyword>
<keyword evidence="1" id="KW-0472">Membrane</keyword>
<name>A0A9D1NCW8_9FIRM</name>
<accession>A0A9D1NCW8</accession>
<dbReference type="Pfam" id="PF03372">
    <property type="entry name" value="Exo_endo_phos"/>
    <property type="match status" value="1"/>
</dbReference>
<protein>
    <submittedName>
        <fullName evidence="3">Endonuclease/exonuclease/phosphatase family protein</fullName>
    </submittedName>
</protein>
<keyword evidence="1" id="KW-0812">Transmembrane</keyword>
<gene>
    <name evidence="3" type="ORF">IAB14_04560</name>
</gene>
<keyword evidence="3" id="KW-0378">Hydrolase</keyword>
<dbReference type="Proteomes" id="UP000886891">
    <property type="component" value="Unassembled WGS sequence"/>
</dbReference>
<feature type="transmembrane region" description="Helical" evidence="1">
    <location>
        <begin position="12"/>
        <end position="33"/>
    </location>
</feature>
<keyword evidence="3" id="KW-0255">Endonuclease</keyword>
<sequence>MTARTRKGIKITAIVLLSLIGAFVLAAAGYVVYVVAEYDRIDDGEVLAVTGSAAGDKLQTGTTYSVLTYNIGFGAYTPDFSFFMDSGEMLDGTVVTGKYGKAIDKAHVEGAIAGAIGEITAQNTDFVLLQEVDVDADRSYHIDQQRAIGDALLPNGYQTTFAVNFHSAYLMYPLGDHHGKTTAGMATYSKFGIAEAVRRQYPLDTGFAKFFDLDRCFVVHRIDVSGGKQLVLINSHMSAYDEGGTIREQQLQMLKGVMREEYEKGNYVIVGGDFNHELADSLGTFATEQKTPTWAYPLTSEMLGEGFRVEASKEGTGTCRAAEIPYEKGVNYLTVLDGFLVSENVETVAICNVDTDFRWSDHNPVRYEFRLK</sequence>
<feature type="domain" description="Endonuclease/exonuclease/phosphatase" evidence="2">
    <location>
        <begin position="68"/>
        <end position="345"/>
    </location>
</feature>
<evidence type="ECO:0000259" key="2">
    <source>
        <dbReference type="Pfam" id="PF03372"/>
    </source>
</evidence>
<evidence type="ECO:0000256" key="1">
    <source>
        <dbReference type="SAM" id="Phobius"/>
    </source>
</evidence>
<dbReference type="EMBL" id="DVOH01000034">
    <property type="protein sequence ID" value="HIV00364.1"/>
    <property type="molecule type" value="Genomic_DNA"/>
</dbReference>
<reference evidence="3" key="1">
    <citation type="submission" date="2020-10" db="EMBL/GenBank/DDBJ databases">
        <authorList>
            <person name="Gilroy R."/>
        </authorList>
    </citation>
    <scope>NUCLEOTIDE SEQUENCE</scope>
    <source>
        <strain evidence="3">23406</strain>
    </source>
</reference>
<keyword evidence="3" id="KW-0540">Nuclease</keyword>
<dbReference type="Gene3D" id="3.60.10.10">
    <property type="entry name" value="Endonuclease/exonuclease/phosphatase"/>
    <property type="match status" value="1"/>
</dbReference>
<dbReference type="InterPro" id="IPR036691">
    <property type="entry name" value="Endo/exonu/phosph_ase_sf"/>
</dbReference>
<reference evidence="3" key="2">
    <citation type="journal article" date="2021" name="PeerJ">
        <title>Extensive microbial diversity within the chicken gut microbiome revealed by metagenomics and culture.</title>
        <authorList>
            <person name="Gilroy R."/>
            <person name="Ravi A."/>
            <person name="Getino M."/>
            <person name="Pursley I."/>
            <person name="Horton D.L."/>
            <person name="Alikhan N.F."/>
            <person name="Baker D."/>
            <person name="Gharbi K."/>
            <person name="Hall N."/>
            <person name="Watson M."/>
            <person name="Adriaenssens E.M."/>
            <person name="Foster-Nyarko E."/>
            <person name="Jarju S."/>
            <person name="Secka A."/>
            <person name="Antonio M."/>
            <person name="Oren A."/>
            <person name="Chaudhuri R.R."/>
            <person name="La Ragione R."/>
            <person name="Hildebrand F."/>
            <person name="Pallen M.J."/>
        </authorList>
    </citation>
    <scope>NUCLEOTIDE SEQUENCE</scope>
    <source>
        <strain evidence="3">23406</strain>
    </source>
</reference>
<evidence type="ECO:0000313" key="3">
    <source>
        <dbReference type="EMBL" id="HIV00364.1"/>
    </source>
</evidence>
<comment type="caution">
    <text evidence="3">The sequence shown here is derived from an EMBL/GenBank/DDBJ whole genome shotgun (WGS) entry which is preliminary data.</text>
</comment>